<organism evidence="1">
    <name type="scientific">Zea mays</name>
    <name type="common">Maize</name>
    <dbReference type="NCBI Taxonomy" id="4577"/>
    <lineage>
        <taxon>Eukaryota</taxon>
        <taxon>Viridiplantae</taxon>
        <taxon>Streptophyta</taxon>
        <taxon>Embryophyta</taxon>
        <taxon>Tracheophyta</taxon>
        <taxon>Spermatophyta</taxon>
        <taxon>Magnoliopsida</taxon>
        <taxon>Liliopsida</taxon>
        <taxon>Poales</taxon>
        <taxon>Poaceae</taxon>
        <taxon>PACMAD clade</taxon>
        <taxon>Panicoideae</taxon>
        <taxon>Andropogonodae</taxon>
        <taxon>Andropogoneae</taxon>
        <taxon>Tripsacinae</taxon>
        <taxon>Zea</taxon>
    </lineage>
</organism>
<name>A0A1D6Q3R7_MAIZE</name>
<dbReference type="InParanoid" id="A0A1D6Q3R7"/>
<gene>
    <name evidence="1" type="ORF">ZEAMMB73_Zm00001d050892</name>
</gene>
<dbReference type="EMBL" id="CM000780">
    <property type="protein sequence ID" value="AQK53205.1"/>
    <property type="molecule type" value="Genomic_DNA"/>
</dbReference>
<dbReference type="EMBL" id="CM000780">
    <property type="protein sequence ID" value="AQK53206.1"/>
    <property type="molecule type" value="Genomic_DNA"/>
</dbReference>
<reference evidence="1" key="1">
    <citation type="submission" date="2015-12" db="EMBL/GenBank/DDBJ databases">
        <title>Update maize B73 reference genome by single molecule sequencing technologies.</title>
        <authorList>
            <consortium name="Maize Genome Sequencing Project"/>
            <person name="Ware D."/>
        </authorList>
    </citation>
    <scope>NUCLEOTIDE SEQUENCE</scope>
    <source>
        <tissue evidence="1">Seedling</tissue>
    </source>
</reference>
<proteinExistence type="predicted"/>
<dbReference type="PaxDb" id="4577-GRMZM2G450647_P01"/>
<protein>
    <submittedName>
        <fullName evidence="1">Uncharacterized protein</fullName>
    </submittedName>
</protein>
<dbReference type="AlphaFoldDB" id="A0A1D6Q3R7"/>
<sequence length="91" mass="10848">MALSAKGKEVCHRSCDVLDINADEWGNENRSMTTELREQQYRLRKALEDRVQVSRETAKMWRWDKLHQIWIGGPYKTQQAQFKIQEEVLKL</sequence>
<accession>A0A1D6Q3R7</accession>
<evidence type="ECO:0000313" key="1">
    <source>
        <dbReference type="EMBL" id="AQK53205.1"/>
    </source>
</evidence>
<dbReference type="ExpressionAtlas" id="A0A1D6Q3R7">
    <property type="expression patterns" value="baseline and differential"/>
</dbReference>
<dbReference type="SMR" id="A0A1D6Q3R7"/>